<evidence type="ECO:0000256" key="1">
    <source>
        <dbReference type="SAM" id="MobiDB-lite"/>
    </source>
</evidence>
<feature type="region of interest" description="Disordered" evidence="1">
    <location>
        <begin position="73"/>
        <end position="99"/>
    </location>
</feature>
<name>A0A7E4VT67_PANRE</name>
<proteinExistence type="predicted"/>
<keyword evidence="2" id="KW-1185">Reference proteome</keyword>
<sequence>MNRWPRQAKQLIRYSAGIDSDSENLPNPEVAPWPWVEPPESFADSSDDETDEPVYVFEDAPAIVDGIKGILRSEDAPPNQDRKVHFSKETVEESDAKNRQKKKHLLQIYAAANDSPMINQTDFLDDVFPEFSVVPYYERPPSTDLEFHAIALNYCSFLSAAAGSAEPQQQMNNFLIFMNFYCANLQRFVEAQKPMRSFPGETYDVDKLESHEFKAILEQVKTDTVAMHVIGNGWTLTHYISTLAKGNGFLGGGSFAIGTDEEIGYTFKTVFCQMHYSEAEQRHFWFQKGDVSASSAFSDCIGKLFFNDDKEQVLAKSYIQKETTQLLFKGTQVGKMTAQYRHELMADGRLDRRMVTKVNPVGRAILKQFLSGLQQQPTNDLPASDSRNREDIMFMKHGEFEEAENCYYWLCDTNQYKAPRKPRYFICRNVNDEKFYEFKQGSWGPSYFELKEQNFVKAVKRRRVDE</sequence>
<dbReference type="Proteomes" id="UP000492821">
    <property type="component" value="Unassembled WGS sequence"/>
</dbReference>
<dbReference type="Pfam" id="PF01237">
    <property type="entry name" value="Oxysterol_BP"/>
    <property type="match status" value="1"/>
</dbReference>
<protein>
    <submittedName>
        <fullName evidence="3">Uncharacterized protein</fullName>
    </submittedName>
</protein>
<evidence type="ECO:0000313" key="2">
    <source>
        <dbReference type="Proteomes" id="UP000492821"/>
    </source>
</evidence>
<dbReference type="WBParaSite" id="Pan_g307.t1">
    <property type="protein sequence ID" value="Pan_g307.t1"/>
    <property type="gene ID" value="Pan_g307"/>
</dbReference>
<reference evidence="2" key="1">
    <citation type="journal article" date="2013" name="Genetics">
        <title>The draft genome and transcriptome of Panagrellus redivivus are shaped by the harsh demands of a free-living lifestyle.</title>
        <authorList>
            <person name="Srinivasan J."/>
            <person name="Dillman A.R."/>
            <person name="Macchietto M.G."/>
            <person name="Heikkinen L."/>
            <person name="Lakso M."/>
            <person name="Fracchia K.M."/>
            <person name="Antoshechkin I."/>
            <person name="Mortazavi A."/>
            <person name="Wong G."/>
            <person name="Sternberg P.W."/>
        </authorList>
    </citation>
    <scope>NUCLEOTIDE SEQUENCE [LARGE SCALE GENOMIC DNA]</scope>
    <source>
        <strain evidence="2">MT8872</strain>
    </source>
</reference>
<dbReference type="GO" id="GO:0008289">
    <property type="term" value="F:lipid binding"/>
    <property type="evidence" value="ECO:0007669"/>
    <property type="project" value="InterPro"/>
</dbReference>
<reference evidence="3" key="2">
    <citation type="submission" date="2020-10" db="UniProtKB">
        <authorList>
            <consortium name="WormBaseParasite"/>
        </authorList>
    </citation>
    <scope>IDENTIFICATION</scope>
</reference>
<feature type="region of interest" description="Disordered" evidence="1">
    <location>
        <begin position="15"/>
        <end position="50"/>
    </location>
</feature>
<dbReference type="AlphaFoldDB" id="A0A7E4VT67"/>
<organism evidence="2 3">
    <name type="scientific">Panagrellus redivivus</name>
    <name type="common">Microworm</name>
    <dbReference type="NCBI Taxonomy" id="6233"/>
    <lineage>
        <taxon>Eukaryota</taxon>
        <taxon>Metazoa</taxon>
        <taxon>Ecdysozoa</taxon>
        <taxon>Nematoda</taxon>
        <taxon>Chromadorea</taxon>
        <taxon>Rhabditida</taxon>
        <taxon>Tylenchina</taxon>
        <taxon>Panagrolaimomorpha</taxon>
        <taxon>Panagrolaimoidea</taxon>
        <taxon>Panagrolaimidae</taxon>
        <taxon>Panagrellus</taxon>
    </lineage>
</organism>
<evidence type="ECO:0000313" key="3">
    <source>
        <dbReference type="WBParaSite" id="Pan_g307.t1"/>
    </source>
</evidence>
<dbReference type="InterPro" id="IPR000648">
    <property type="entry name" value="Oxysterol-bd"/>
</dbReference>
<accession>A0A7E4VT67</accession>
<feature type="compositionally biased region" description="Basic and acidic residues" evidence="1">
    <location>
        <begin position="73"/>
        <end position="98"/>
    </location>
</feature>